<proteinExistence type="predicted"/>
<dbReference type="AlphaFoldDB" id="A0A6J7GTN9"/>
<protein>
    <submittedName>
        <fullName evidence="7">Unannotated protein</fullName>
    </submittedName>
</protein>
<evidence type="ECO:0000313" key="6">
    <source>
        <dbReference type="EMBL" id="CAB4853126.1"/>
    </source>
</evidence>
<dbReference type="Pfam" id="PF00487">
    <property type="entry name" value="FA_desaturase"/>
    <property type="match status" value="1"/>
</dbReference>
<feature type="transmembrane region" description="Helical" evidence="1">
    <location>
        <begin position="41"/>
        <end position="58"/>
    </location>
</feature>
<dbReference type="EMBL" id="CAFAAV010000018">
    <property type="protein sequence ID" value="CAB4805556.1"/>
    <property type="molecule type" value="Genomic_DNA"/>
</dbReference>
<sequence>MGGMVPTALPQCHETEFIRADGRPQPAFRDQLRRIHSWRNAWTVLFLYLQTAAVVWATVVFAPWVWPITFLLMGRTFAQYLSLMHEAAHRLLFANKRANDFTGRWLLGFPSWTNTDGYRRVHAAHHREEFGPDEPDLALYCGYPITPASFRRKLLRDATGRTGLKLMAQFFAGARSPLPIVRHTFWKIIAVQAVLLGAAVASGQWWLYPCFWLAPYLTVWRVINRLRSVAEHGGMGASPDRRNTTHAVRQHLPARCVLVPYRIGMHLPHHVDAGVPFRSLPRLDRALREAGYLDDTFEHPSYPAIWKALQGFPLRP</sequence>
<gene>
    <name evidence="4" type="ORF">UFOPK2656_00478</name>
    <name evidence="5" type="ORF">UFOPK3099_00394</name>
    <name evidence="6" type="ORF">UFOPK3267_02650</name>
    <name evidence="7" type="ORF">UFOPK3651_00246</name>
    <name evidence="3" type="ORF">UFOPK4189_00475</name>
</gene>
<evidence type="ECO:0000313" key="5">
    <source>
        <dbReference type="EMBL" id="CAB4805556.1"/>
    </source>
</evidence>
<evidence type="ECO:0000313" key="7">
    <source>
        <dbReference type="EMBL" id="CAB4911741.1"/>
    </source>
</evidence>
<dbReference type="InterPro" id="IPR005804">
    <property type="entry name" value="FA_desaturase_dom"/>
</dbReference>
<accession>A0A6J7GTN9</accession>
<evidence type="ECO:0000259" key="2">
    <source>
        <dbReference type="Pfam" id="PF00487"/>
    </source>
</evidence>
<keyword evidence="1" id="KW-0472">Membrane</keyword>
<feature type="domain" description="Fatty acid desaturase" evidence="2">
    <location>
        <begin position="63"/>
        <end position="291"/>
    </location>
</feature>
<keyword evidence="1" id="KW-1133">Transmembrane helix</keyword>
<evidence type="ECO:0000256" key="1">
    <source>
        <dbReference type="SAM" id="Phobius"/>
    </source>
</evidence>
<dbReference type="EMBL" id="CAFBIY010000203">
    <property type="protein sequence ID" value="CAB4853126.1"/>
    <property type="molecule type" value="Genomic_DNA"/>
</dbReference>
<dbReference type="GO" id="GO:0006629">
    <property type="term" value="P:lipid metabolic process"/>
    <property type="evidence" value="ECO:0007669"/>
    <property type="project" value="InterPro"/>
</dbReference>
<evidence type="ECO:0000313" key="3">
    <source>
        <dbReference type="EMBL" id="CAB4362695.1"/>
    </source>
</evidence>
<reference evidence="7" key="1">
    <citation type="submission" date="2020-05" db="EMBL/GenBank/DDBJ databases">
        <authorList>
            <person name="Chiriac C."/>
            <person name="Salcher M."/>
            <person name="Ghai R."/>
            <person name="Kavagutti S V."/>
        </authorList>
    </citation>
    <scope>NUCLEOTIDE SEQUENCE</scope>
</reference>
<dbReference type="EMBL" id="CAFBMT010000001">
    <property type="protein sequence ID" value="CAB4911741.1"/>
    <property type="molecule type" value="Genomic_DNA"/>
</dbReference>
<organism evidence="7">
    <name type="scientific">freshwater metagenome</name>
    <dbReference type="NCBI Taxonomy" id="449393"/>
    <lineage>
        <taxon>unclassified sequences</taxon>
        <taxon>metagenomes</taxon>
        <taxon>ecological metagenomes</taxon>
    </lineage>
</organism>
<name>A0A6J7GTN9_9ZZZZ</name>
<dbReference type="EMBL" id="CAEZYF010000002">
    <property type="protein sequence ID" value="CAB4708024.1"/>
    <property type="molecule type" value="Genomic_DNA"/>
</dbReference>
<evidence type="ECO:0000313" key="4">
    <source>
        <dbReference type="EMBL" id="CAB4708024.1"/>
    </source>
</evidence>
<dbReference type="EMBL" id="CAESGF010000002">
    <property type="protein sequence ID" value="CAB4362695.1"/>
    <property type="molecule type" value="Genomic_DNA"/>
</dbReference>
<keyword evidence="1" id="KW-0812">Transmembrane</keyword>